<feature type="transmembrane region" description="Helical" evidence="7">
    <location>
        <begin position="92"/>
        <end position="110"/>
    </location>
</feature>
<evidence type="ECO:0000256" key="5">
    <source>
        <dbReference type="ARBA" id="ARBA00022989"/>
    </source>
</evidence>
<dbReference type="GO" id="GO:0015833">
    <property type="term" value="P:peptide transport"/>
    <property type="evidence" value="ECO:0007669"/>
    <property type="project" value="UniProtKB-KW"/>
</dbReference>
<dbReference type="SUPFAM" id="SSF103473">
    <property type="entry name" value="MFS general substrate transporter"/>
    <property type="match status" value="1"/>
</dbReference>
<evidence type="ECO:0000256" key="7">
    <source>
        <dbReference type="SAM" id="Phobius"/>
    </source>
</evidence>
<proteinExistence type="inferred from homology"/>
<reference evidence="8 9" key="1">
    <citation type="submission" date="2019-08" db="EMBL/GenBank/DDBJ databases">
        <authorList>
            <person name="Alioto T."/>
            <person name="Alioto T."/>
            <person name="Gomez Garrido J."/>
        </authorList>
    </citation>
    <scope>NUCLEOTIDE SEQUENCE [LARGE SCALE GENOMIC DNA]</scope>
</reference>
<keyword evidence="4" id="KW-0813">Transport</keyword>
<dbReference type="GO" id="GO:0016020">
    <property type="term" value="C:membrane"/>
    <property type="evidence" value="ECO:0007669"/>
    <property type="project" value="UniProtKB-SubCell"/>
</dbReference>
<feature type="transmembrane region" description="Helical" evidence="7">
    <location>
        <begin position="60"/>
        <end position="80"/>
    </location>
</feature>
<dbReference type="AlphaFoldDB" id="A0A5E4MMX6"/>
<evidence type="ECO:0000256" key="2">
    <source>
        <dbReference type="ARBA" id="ARBA00005982"/>
    </source>
</evidence>
<keyword evidence="4" id="KW-0653">Protein transport</keyword>
<evidence type="ECO:0000256" key="1">
    <source>
        <dbReference type="ARBA" id="ARBA00004141"/>
    </source>
</evidence>
<accession>A0A5E4MMX6</accession>
<keyword evidence="5 7" id="KW-1133">Transmembrane helix</keyword>
<gene>
    <name evidence="8" type="ORF">CINCED_3A018166</name>
</gene>
<keyword evidence="9" id="KW-1185">Reference proteome</keyword>
<evidence type="ECO:0000256" key="6">
    <source>
        <dbReference type="ARBA" id="ARBA00023136"/>
    </source>
</evidence>
<dbReference type="InterPro" id="IPR036259">
    <property type="entry name" value="MFS_trans_sf"/>
</dbReference>
<dbReference type="InterPro" id="IPR000109">
    <property type="entry name" value="POT_fam"/>
</dbReference>
<dbReference type="GO" id="GO:0022857">
    <property type="term" value="F:transmembrane transporter activity"/>
    <property type="evidence" value="ECO:0007669"/>
    <property type="project" value="InterPro"/>
</dbReference>
<dbReference type="OrthoDB" id="6623537at2759"/>
<organism evidence="8 9">
    <name type="scientific">Cinara cedri</name>
    <dbReference type="NCBI Taxonomy" id="506608"/>
    <lineage>
        <taxon>Eukaryota</taxon>
        <taxon>Metazoa</taxon>
        <taxon>Ecdysozoa</taxon>
        <taxon>Arthropoda</taxon>
        <taxon>Hexapoda</taxon>
        <taxon>Insecta</taxon>
        <taxon>Pterygota</taxon>
        <taxon>Neoptera</taxon>
        <taxon>Paraneoptera</taxon>
        <taxon>Hemiptera</taxon>
        <taxon>Sternorrhyncha</taxon>
        <taxon>Aphidomorpha</taxon>
        <taxon>Aphidoidea</taxon>
        <taxon>Aphididae</taxon>
        <taxon>Lachninae</taxon>
        <taxon>Cinara</taxon>
    </lineage>
</organism>
<evidence type="ECO:0000313" key="9">
    <source>
        <dbReference type="Proteomes" id="UP000325440"/>
    </source>
</evidence>
<comment type="subcellular location">
    <subcellularLocation>
        <location evidence="1">Membrane</location>
        <topology evidence="1">Multi-pass membrane protein</topology>
    </subcellularLocation>
</comment>
<name>A0A5E4MMX6_9HEMI</name>
<keyword evidence="4" id="KW-0571">Peptide transport</keyword>
<protein>
    <submittedName>
        <fullName evidence="8">Proton-dependent oligopeptide transporter family,Major facilitator superfamily domain</fullName>
    </submittedName>
</protein>
<comment type="similarity">
    <text evidence="2">Belongs to the major facilitator superfamily. Proton-dependent oligopeptide transporter (POT/PTR) (TC 2.A.17) family.</text>
</comment>
<evidence type="ECO:0000256" key="3">
    <source>
        <dbReference type="ARBA" id="ARBA00022692"/>
    </source>
</evidence>
<evidence type="ECO:0000313" key="8">
    <source>
        <dbReference type="EMBL" id="VVC33645.1"/>
    </source>
</evidence>
<dbReference type="Proteomes" id="UP000325440">
    <property type="component" value="Unassembled WGS sequence"/>
</dbReference>
<evidence type="ECO:0000256" key="4">
    <source>
        <dbReference type="ARBA" id="ARBA00022856"/>
    </source>
</evidence>
<dbReference type="Pfam" id="PF00854">
    <property type="entry name" value="PTR2"/>
    <property type="match status" value="1"/>
</dbReference>
<dbReference type="PANTHER" id="PTHR11654">
    <property type="entry name" value="OLIGOPEPTIDE TRANSPORTER-RELATED"/>
    <property type="match status" value="1"/>
</dbReference>
<feature type="transmembrane region" description="Helical" evidence="7">
    <location>
        <begin position="28"/>
        <end position="48"/>
    </location>
</feature>
<sequence length="137" mass="15760">MLPENRWFIESELYATDRGNYLHIVWQVPQYLCMVIAEVTFIVTTVEFSYTQAPPRIKSFVSACYSLTQSIGNLLVVISVSALSFNNQVHEYLFFAGIMLVDTLLLVYLGSNYKYKSFEQQIDDDCNDGFNVNKNTK</sequence>
<keyword evidence="6 7" id="KW-0472">Membrane</keyword>
<dbReference type="Gene3D" id="1.20.1250.20">
    <property type="entry name" value="MFS general substrate transporter like domains"/>
    <property type="match status" value="1"/>
</dbReference>
<keyword evidence="3 7" id="KW-0812">Transmembrane</keyword>
<dbReference type="EMBL" id="CABPRJ010000972">
    <property type="protein sequence ID" value="VVC33645.1"/>
    <property type="molecule type" value="Genomic_DNA"/>
</dbReference>